<evidence type="ECO:0000256" key="1">
    <source>
        <dbReference type="SAM" id="SignalP"/>
    </source>
</evidence>
<dbReference type="InterPro" id="IPR018392">
    <property type="entry name" value="LysM"/>
</dbReference>
<organism evidence="3 4">
    <name type="scientific">Candidatus Onthocola gallistercoris</name>
    <dbReference type="NCBI Taxonomy" id="2840876"/>
    <lineage>
        <taxon>Bacteria</taxon>
        <taxon>Bacillati</taxon>
        <taxon>Bacillota</taxon>
        <taxon>Bacilli</taxon>
        <taxon>Candidatus Onthocola</taxon>
    </lineage>
</organism>
<dbReference type="SUPFAM" id="SSF54106">
    <property type="entry name" value="LysM domain"/>
    <property type="match status" value="1"/>
</dbReference>
<dbReference type="Pfam" id="PF01476">
    <property type="entry name" value="LysM"/>
    <property type="match status" value="1"/>
</dbReference>
<sequence>MKRLFTGLALVAVVFLILLLPVTADPDSAVASEVSAASDEVSETVPDKYFISYIVQRGDTLWDIAGTHMSDHYPSVYHYIQEIMESNHLESTVIKTGQMLILPCYDI</sequence>
<dbReference type="CDD" id="cd00118">
    <property type="entry name" value="LysM"/>
    <property type="match status" value="1"/>
</dbReference>
<dbReference type="PROSITE" id="PS51782">
    <property type="entry name" value="LYSM"/>
    <property type="match status" value="1"/>
</dbReference>
<reference evidence="3" key="1">
    <citation type="submission" date="2020-10" db="EMBL/GenBank/DDBJ databases">
        <authorList>
            <person name="Gilroy R."/>
        </authorList>
    </citation>
    <scope>NUCLEOTIDE SEQUENCE</scope>
    <source>
        <strain evidence="3">CHK187-14744</strain>
    </source>
</reference>
<proteinExistence type="predicted"/>
<dbReference type="Gene3D" id="3.10.350.10">
    <property type="entry name" value="LysM domain"/>
    <property type="match status" value="1"/>
</dbReference>
<dbReference type="EMBL" id="DVLT01000042">
    <property type="protein sequence ID" value="HIU02893.1"/>
    <property type="molecule type" value="Genomic_DNA"/>
</dbReference>
<keyword evidence="1" id="KW-0732">Signal</keyword>
<accession>A0A9D1HG56</accession>
<evidence type="ECO:0000313" key="3">
    <source>
        <dbReference type="EMBL" id="HIU02893.1"/>
    </source>
</evidence>
<evidence type="ECO:0000259" key="2">
    <source>
        <dbReference type="PROSITE" id="PS51782"/>
    </source>
</evidence>
<dbReference type="Proteomes" id="UP000824164">
    <property type="component" value="Unassembled WGS sequence"/>
</dbReference>
<feature type="domain" description="LysM" evidence="2">
    <location>
        <begin position="51"/>
        <end position="102"/>
    </location>
</feature>
<protein>
    <submittedName>
        <fullName evidence="3">LysM peptidoglycan-binding domain-containing protein</fullName>
    </submittedName>
</protein>
<dbReference type="InterPro" id="IPR036779">
    <property type="entry name" value="LysM_dom_sf"/>
</dbReference>
<dbReference type="SMART" id="SM00257">
    <property type="entry name" value="LysM"/>
    <property type="match status" value="1"/>
</dbReference>
<gene>
    <name evidence="3" type="ORF">IAB63_06525</name>
</gene>
<dbReference type="AlphaFoldDB" id="A0A9D1HG56"/>
<evidence type="ECO:0000313" key="4">
    <source>
        <dbReference type="Proteomes" id="UP000824164"/>
    </source>
</evidence>
<comment type="caution">
    <text evidence="3">The sequence shown here is derived from an EMBL/GenBank/DDBJ whole genome shotgun (WGS) entry which is preliminary data.</text>
</comment>
<name>A0A9D1HG56_9FIRM</name>
<feature type="chain" id="PRO_5039600502" evidence="1">
    <location>
        <begin position="25"/>
        <end position="107"/>
    </location>
</feature>
<feature type="signal peptide" evidence="1">
    <location>
        <begin position="1"/>
        <end position="24"/>
    </location>
</feature>
<reference evidence="3" key="2">
    <citation type="journal article" date="2021" name="PeerJ">
        <title>Extensive microbial diversity within the chicken gut microbiome revealed by metagenomics and culture.</title>
        <authorList>
            <person name="Gilroy R."/>
            <person name="Ravi A."/>
            <person name="Getino M."/>
            <person name="Pursley I."/>
            <person name="Horton D.L."/>
            <person name="Alikhan N.F."/>
            <person name="Baker D."/>
            <person name="Gharbi K."/>
            <person name="Hall N."/>
            <person name="Watson M."/>
            <person name="Adriaenssens E.M."/>
            <person name="Foster-Nyarko E."/>
            <person name="Jarju S."/>
            <person name="Secka A."/>
            <person name="Antonio M."/>
            <person name="Oren A."/>
            <person name="Chaudhuri R.R."/>
            <person name="La Ragione R."/>
            <person name="Hildebrand F."/>
            <person name="Pallen M.J."/>
        </authorList>
    </citation>
    <scope>NUCLEOTIDE SEQUENCE</scope>
    <source>
        <strain evidence="3">CHK187-14744</strain>
    </source>
</reference>